<evidence type="ECO:0000313" key="6">
    <source>
        <dbReference type="Proteomes" id="UP000777438"/>
    </source>
</evidence>
<dbReference type="EMBL" id="JAGPYM010000025">
    <property type="protein sequence ID" value="KAH6880767.1"/>
    <property type="molecule type" value="Genomic_DNA"/>
</dbReference>
<dbReference type="OrthoDB" id="10250282at2759"/>
<name>A0A9P9ALF0_9HYPO</name>
<comment type="caution">
    <text evidence="5">The sequence shown here is derived from an EMBL/GenBank/DDBJ whole genome shotgun (WGS) entry which is preliminary data.</text>
</comment>
<evidence type="ECO:0000313" key="5">
    <source>
        <dbReference type="EMBL" id="KAH6880767.1"/>
    </source>
</evidence>
<organism evidence="5 6">
    <name type="scientific">Thelonectria olida</name>
    <dbReference type="NCBI Taxonomy" id="1576542"/>
    <lineage>
        <taxon>Eukaryota</taxon>
        <taxon>Fungi</taxon>
        <taxon>Dikarya</taxon>
        <taxon>Ascomycota</taxon>
        <taxon>Pezizomycotina</taxon>
        <taxon>Sordariomycetes</taxon>
        <taxon>Hypocreomycetidae</taxon>
        <taxon>Hypocreales</taxon>
        <taxon>Nectriaceae</taxon>
        <taxon>Thelonectria</taxon>
    </lineage>
</organism>
<evidence type="ECO:0000259" key="4">
    <source>
        <dbReference type="Pfam" id="PF26335"/>
    </source>
</evidence>
<dbReference type="InterPro" id="IPR001466">
    <property type="entry name" value="Beta-lactam-related"/>
</dbReference>
<dbReference type="PANTHER" id="PTHR22935">
    <property type="entry name" value="PENICILLIN-BINDING PROTEIN"/>
    <property type="match status" value="1"/>
</dbReference>
<comment type="similarity">
    <text evidence="1">Belongs to the beta-lactamase family.</text>
</comment>
<dbReference type="Gene3D" id="3.40.710.10">
    <property type="entry name" value="DD-peptidase/beta-lactamase superfamily"/>
    <property type="match status" value="1"/>
</dbReference>
<dbReference type="PANTHER" id="PTHR22935:SF95">
    <property type="entry name" value="BETA-LACTAMASE-LIKE 1-RELATED"/>
    <property type="match status" value="1"/>
</dbReference>
<dbReference type="Pfam" id="PF26335">
    <property type="entry name" value="ARB_00930_C"/>
    <property type="match status" value="1"/>
</dbReference>
<dbReference type="Proteomes" id="UP000777438">
    <property type="component" value="Unassembled WGS sequence"/>
</dbReference>
<accession>A0A9P9ALF0</accession>
<dbReference type="Pfam" id="PF00144">
    <property type="entry name" value="Beta-lactamase"/>
    <property type="match status" value="1"/>
</dbReference>
<dbReference type="InterPro" id="IPR051478">
    <property type="entry name" value="Beta-lactamase-like_AB/R"/>
</dbReference>
<evidence type="ECO:0000256" key="1">
    <source>
        <dbReference type="ARBA" id="ARBA00038473"/>
    </source>
</evidence>
<dbReference type="InterPro" id="IPR012338">
    <property type="entry name" value="Beta-lactam/transpept-like"/>
</dbReference>
<dbReference type="SUPFAM" id="SSF56601">
    <property type="entry name" value="beta-lactamase/transpeptidase-like"/>
    <property type="match status" value="1"/>
</dbReference>
<sequence length="612" mass="65689">MPSLFKLATALAVGTLALTDAKICPPMGAVLPAPQAPSKNKAVKSAISGLKSALEEEITSLFQTSALSVGVKSIHEDEALFKYHFTPPKPGSGAQKVGDDTMYRIASVSKLFTVLAALQNSDIDMNASVLKYLPQLNETAMDDPILSLDWEEVTAGSLAGHLSGLGVDLAQDLGVVGSEAWVKMGLPDFPKKTGPSCSGLSGTTPCTKEDLLDQVNRRPPVYSPYTNPVYSNIGIAMLGLVVEAASNKTFNEVVTKDILDVVGMKHTSTGKAPSAKDMFIPEGDKIWNTTLAVFDAAGGMYSSLGDLMAFNEAIYTHKLLSPMETRRWMKPASSTSSWGYQVGHPWEILRSDNITSDGRLIDVYTKSGDLGLYHTLTGIVPDYDLVITVVMAGKEASAGYASAIAFSAVIRSLLPAIEAAGREQAKKVYVGEYTDMSTNSSITFKMDDGPGLVISEWQVRGFDVLKNIGGYSWATLETGMVNSKPPSDARIYPTNLAHDDTSAWRAVFDYTNSTVDAALDKQLFFKDGSCQTWFMQDRQTYDFLSLDEFLFAQSDDEAQSVESPAFNVTLSKVRAAPEKKTTPPTNAGARVGASAMAGAFGVATFAAMMSLF</sequence>
<proteinExistence type="inferred from homology"/>
<reference evidence="5 6" key="1">
    <citation type="journal article" date="2021" name="Nat. Commun.">
        <title>Genetic determinants of endophytism in the Arabidopsis root mycobiome.</title>
        <authorList>
            <person name="Mesny F."/>
            <person name="Miyauchi S."/>
            <person name="Thiergart T."/>
            <person name="Pickel B."/>
            <person name="Atanasova L."/>
            <person name="Karlsson M."/>
            <person name="Huettel B."/>
            <person name="Barry K.W."/>
            <person name="Haridas S."/>
            <person name="Chen C."/>
            <person name="Bauer D."/>
            <person name="Andreopoulos W."/>
            <person name="Pangilinan J."/>
            <person name="LaButti K."/>
            <person name="Riley R."/>
            <person name="Lipzen A."/>
            <person name="Clum A."/>
            <person name="Drula E."/>
            <person name="Henrissat B."/>
            <person name="Kohler A."/>
            <person name="Grigoriev I.V."/>
            <person name="Martin F.M."/>
            <person name="Hacquard S."/>
        </authorList>
    </citation>
    <scope>NUCLEOTIDE SEQUENCE [LARGE SCALE GENOMIC DNA]</scope>
    <source>
        <strain evidence="5 6">MPI-CAGE-CH-0241</strain>
    </source>
</reference>
<gene>
    <name evidence="5" type="ORF">B0T10DRAFT_446466</name>
</gene>
<evidence type="ECO:0000256" key="2">
    <source>
        <dbReference type="SAM" id="SignalP"/>
    </source>
</evidence>
<feature type="signal peptide" evidence="2">
    <location>
        <begin position="1"/>
        <end position="21"/>
    </location>
</feature>
<dbReference type="AlphaFoldDB" id="A0A9P9ALF0"/>
<dbReference type="InterPro" id="IPR058664">
    <property type="entry name" value="ARB_00930-like_C"/>
</dbReference>
<feature type="domain" description="Beta-lactamase-related" evidence="3">
    <location>
        <begin position="93"/>
        <end position="395"/>
    </location>
</feature>
<evidence type="ECO:0000259" key="3">
    <source>
        <dbReference type="Pfam" id="PF00144"/>
    </source>
</evidence>
<keyword evidence="2" id="KW-0732">Signal</keyword>
<keyword evidence="6" id="KW-1185">Reference proteome</keyword>
<protein>
    <submittedName>
        <fullName evidence="5">Beta-lactamase/transpeptidase-like protein</fullName>
    </submittedName>
</protein>
<feature type="chain" id="PRO_5040268396" evidence="2">
    <location>
        <begin position="22"/>
        <end position="612"/>
    </location>
</feature>
<feature type="domain" description="Beta-lactamase-like ARB-00930-like C-terminal" evidence="4">
    <location>
        <begin position="422"/>
        <end position="573"/>
    </location>
</feature>